<feature type="region of interest" description="Disordered" evidence="1">
    <location>
        <begin position="30"/>
        <end position="57"/>
    </location>
</feature>
<proteinExistence type="predicted"/>
<organism evidence="3 4">
    <name type="scientific">Dactylosporangium siamense</name>
    <dbReference type="NCBI Taxonomy" id="685454"/>
    <lineage>
        <taxon>Bacteria</taxon>
        <taxon>Bacillati</taxon>
        <taxon>Actinomycetota</taxon>
        <taxon>Actinomycetes</taxon>
        <taxon>Micromonosporales</taxon>
        <taxon>Micromonosporaceae</taxon>
        <taxon>Dactylosporangium</taxon>
    </lineage>
</organism>
<feature type="domain" description="ATPase dynein-related AAA" evidence="2">
    <location>
        <begin position="86"/>
        <end position="212"/>
    </location>
</feature>
<comment type="caution">
    <text evidence="3">The sequence shown here is derived from an EMBL/GenBank/DDBJ whole genome shotgun (WGS) entry which is preliminary data.</text>
</comment>
<evidence type="ECO:0000259" key="2">
    <source>
        <dbReference type="Pfam" id="PF07728"/>
    </source>
</evidence>
<dbReference type="InterPro" id="IPR027417">
    <property type="entry name" value="P-loop_NTPase"/>
</dbReference>
<dbReference type="GO" id="GO:0005524">
    <property type="term" value="F:ATP binding"/>
    <property type="evidence" value="ECO:0007669"/>
    <property type="project" value="InterPro"/>
</dbReference>
<dbReference type="GO" id="GO:0016887">
    <property type="term" value="F:ATP hydrolysis activity"/>
    <property type="evidence" value="ECO:0007669"/>
    <property type="project" value="InterPro"/>
</dbReference>
<dbReference type="AlphaFoldDB" id="A0A919U9C2"/>
<evidence type="ECO:0000313" key="3">
    <source>
        <dbReference type="EMBL" id="GIG42508.1"/>
    </source>
</evidence>
<dbReference type="SUPFAM" id="SSF52540">
    <property type="entry name" value="P-loop containing nucleoside triphosphate hydrolases"/>
    <property type="match status" value="1"/>
</dbReference>
<accession>A0A919U9C2</accession>
<dbReference type="Proteomes" id="UP000660611">
    <property type="component" value="Unassembled WGS sequence"/>
</dbReference>
<sequence>MSGNGNHGAAGSGWWIYGGSDRSVGIAAETDWPAPPPWRDFRGGPDLLPPPDDPDEAARRLGRTAAMRPKRDQLDIINAALMLRRPLLVTGNPGVGKSGLAYQIARDLGLGRVLHWSITSRSTMRSGLYDYDAIGRAQAAADAGDATTGASLVGDFIHLGPLGTALLPHARPRVLLIDELDKCDVDLPNDLLNVFEDGTYTVPELIRLRSRQEAVEVHIADPGRRATIRDGVVTCHAFPVIVITSNGERDFPAPFLRRCLRLDLPDLDESALADLVAAHLSVSDEHVRELIRTFVERRGEHGTVAADQLLNAVFLALSGVDSLASASEWDRLFDAVWRRLAPGRL</sequence>
<gene>
    <name evidence="3" type="ORF">Dsi01nite_005490</name>
</gene>
<keyword evidence="4" id="KW-1185">Reference proteome</keyword>
<reference evidence="3" key="1">
    <citation type="submission" date="2021-01" db="EMBL/GenBank/DDBJ databases">
        <title>Whole genome shotgun sequence of Dactylosporangium siamense NBRC 106093.</title>
        <authorList>
            <person name="Komaki H."/>
            <person name="Tamura T."/>
        </authorList>
    </citation>
    <scope>NUCLEOTIDE SEQUENCE</scope>
    <source>
        <strain evidence="3">NBRC 106093</strain>
    </source>
</reference>
<dbReference type="InterPro" id="IPR011704">
    <property type="entry name" value="ATPase_dyneun-rel_AAA"/>
</dbReference>
<dbReference type="EMBL" id="BONQ01000014">
    <property type="protein sequence ID" value="GIG42508.1"/>
    <property type="molecule type" value="Genomic_DNA"/>
</dbReference>
<protein>
    <submittedName>
        <fullName evidence="3">ATPase AAA</fullName>
    </submittedName>
</protein>
<evidence type="ECO:0000313" key="4">
    <source>
        <dbReference type="Proteomes" id="UP000660611"/>
    </source>
</evidence>
<dbReference type="Pfam" id="PF07728">
    <property type="entry name" value="AAA_5"/>
    <property type="match status" value="1"/>
</dbReference>
<name>A0A919U9C2_9ACTN</name>
<dbReference type="Gene3D" id="3.40.50.300">
    <property type="entry name" value="P-loop containing nucleotide triphosphate hydrolases"/>
    <property type="match status" value="1"/>
</dbReference>
<evidence type="ECO:0000256" key="1">
    <source>
        <dbReference type="SAM" id="MobiDB-lite"/>
    </source>
</evidence>